<feature type="region of interest" description="Disordered" evidence="6">
    <location>
        <begin position="2189"/>
        <end position="2229"/>
    </location>
</feature>
<feature type="region of interest" description="Disordered" evidence="6">
    <location>
        <begin position="614"/>
        <end position="638"/>
    </location>
</feature>
<evidence type="ECO:0000313" key="10">
    <source>
        <dbReference type="EMBL" id="KAK6174454.1"/>
    </source>
</evidence>
<evidence type="ECO:0000256" key="1">
    <source>
        <dbReference type="ARBA" id="ARBA00004138"/>
    </source>
</evidence>
<evidence type="ECO:0000256" key="2">
    <source>
        <dbReference type="ARBA" id="ARBA00004496"/>
    </source>
</evidence>
<feature type="compositionally biased region" description="Basic and acidic residues" evidence="6">
    <location>
        <begin position="2727"/>
        <end position="2779"/>
    </location>
</feature>
<feature type="compositionally biased region" description="Basic and acidic residues" evidence="6">
    <location>
        <begin position="2411"/>
        <end position="2422"/>
    </location>
</feature>
<organism evidence="10 11">
    <name type="scientific">Patella caerulea</name>
    <name type="common">Rayed Mediterranean limpet</name>
    <dbReference type="NCBI Taxonomy" id="87958"/>
    <lineage>
        <taxon>Eukaryota</taxon>
        <taxon>Metazoa</taxon>
        <taxon>Spiralia</taxon>
        <taxon>Lophotrochozoa</taxon>
        <taxon>Mollusca</taxon>
        <taxon>Gastropoda</taxon>
        <taxon>Patellogastropoda</taxon>
        <taxon>Patelloidea</taxon>
        <taxon>Patellidae</taxon>
        <taxon>Patella</taxon>
    </lineage>
</organism>
<feature type="domain" description="HYDIN/VesB/CFA65-like Ig-like" evidence="8">
    <location>
        <begin position="461"/>
        <end position="560"/>
    </location>
</feature>
<evidence type="ECO:0000256" key="4">
    <source>
        <dbReference type="ARBA" id="ARBA00023069"/>
    </source>
</evidence>
<dbReference type="InterPro" id="IPR033768">
    <property type="entry name" value="Hydin_ADK"/>
</dbReference>
<dbReference type="Pfam" id="PF24291">
    <property type="entry name" value="Ig_CFAP65"/>
    <property type="match status" value="1"/>
</dbReference>
<dbReference type="EMBL" id="JAZGQO010000011">
    <property type="protein sequence ID" value="KAK6174454.1"/>
    <property type="molecule type" value="Genomic_DNA"/>
</dbReference>
<feature type="region of interest" description="Disordered" evidence="6">
    <location>
        <begin position="3297"/>
        <end position="3327"/>
    </location>
</feature>
<comment type="caution">
    <text evidence="10">The sequence shown here is derived from an EMBL/GenBank/DDBJ whole genome shotgun (WGS) entry which is preliminary data.</text>
</comment>
<evidence type="ECO:0000313" key="11">
    <source>
        <dbReference type="Proteomes" id="UP001347796"/>
    </source>
</evidence>
<dbReference type="InterPro" id="IPR053879">
    <property type="entry name" value="HYDIN_VesB_CFA65-like_Ig"/>
</dbReference>
<sequence length="5203" mass="582173">MPLGPFGEVVGTTGTLNCLGPDGQHYKSKVIAPRNPKLVKGDGPIFKLTPSKFMFDMSMNTEQKLANTHIMKIPRKTELLDMGETSLQKFSQINIDEPMFQPYPSEIFFQNYEPHQIYEVPLTLRNNDKVPRLVKVSSVDSPYFNIISPNDVGNKVGPGLPTIFRIQFTPHEKKDYTHELICTTEREKFVVPVRAVGARAILDFPDEIHFPISPVKYSNSKTLLVRNIGNLDARFSLKTDGSFTVTPDIGILSVNDSMQVTVEFKPNKTGDHKTDLILHLDTGEDLFIQLYGAAQDSNVRLDKNSIRIESTYITMANQRTVTIHNRSDVITHFRWTQFATHEEEEQEKLMQQIDLERAERNDTDRFIEDCITDPTLRDKLSILERSFLNRKRLVQSDNMMFNDDVVKIEPVEGDIWPNSSFNVNIVFKPNEAKSYTRTAYCDITGRESRLPLRIKGEGAGPRLQFSVETLDMGNIFIGSVHSYEIVLANKGDIDAIYSVLQSPFKFGQCFQFDPAEGIVMPGGHQAIRVTFCCHHLGDFSEEFFFQIDGSPEQLKVLFKGSVIGPTFQFNVPRLKFGTVSYGFLHKETCTMLNTALVPMTYHLRVPGDGISESICSTSEDDTGDSNRSDTRSVSTDPPKEFEIIPADGTIPPQSEIKITVNLISNTIKKYDLCMVVDVEGVGDEILSLPISAKCIVPQITVLSPILDYGRCFLRHPYEHMAKLHNDTDLPAKYEVIPQNVEEDDLTPICYSSPIPRGIIAPRSMCGVPIIIAPQALEEQSVTAYISIFGSSDMPMPVQLTCVGEGPVVHVRPDIVDWGVIPVLKPCERTIMLSNESLIPANFTAYMSRSKSVFYVDPVDGTIPPESQFEVRITAYLDDCVRFQDKLHINFIESGTQQITLLAYGHGTTIESDPPLSDVLDLGPNFSNRTLKQTFKLTNQGRRHQQLVWSTEGFGTIGKARREMAAYNPLDMKFRDRPPPMEPPRPIFKLIPNRMDLSPGETAEMTLEGFVEVPQCVKERLLCHGILGRQGGKELIMKVDVISDFISPLLEFSTKSVFFRVDKLPKDELCIQCEELVVSNVSSLPLSTELTLQYPFQILLDDGTSVSETEVHLQVGEIYNLKIQFDPSYKTDQHIRTIDEVLHISYKEHPHKDYIALRGEVYFPNIEFEKSVVDFGCILNDTEVTRYVNISNNSPMEVKYKWSFLIENEPMVLYHPKPASSPVVVQEEPEVLEDTSQVVEVVIQGESDGEDLAEDEMDVILADDKEGIKDGEDNRDIDGASVASDEMNHTEKAKLEEEGEKEKKEYERLNLGSRLSLREDEEAALKSNRALSALLEHVPETQTPLSVEEIFDILPLYGTLQPGDTEQITLTFYGHADIWGQVKALCEVEGGPTYELTLTGEASLVEYEFDTKDIDYGKQMYDQLASSEITLLNTGKVGFNFTGLNMDPSLAKNPIPGQPIMIPHSGYIEPHSEQKVTVKFLPDVPEKFHKSFSIQVAHFEPDTINLYGEGVFPRISLDLPRNTTDGGYYESVMKEAKVNLMKDATKLLSDQSSTNQPSVRNSLRMVGQHIQQEAAPSELELQMEIERLAIRDHALETGYQPIRAFDTPPNSAGSKDTRSLTASRQRKKSKARARLPEYLLDLGYVVLGTVKTHVVRATNTGWFPASFQVERENLHNLGFHVELDRVRNLPGAPDHETVDFMVKFDPRGANLQLGPVETTVPININNGPQVIVRLKANVTMPDMEISDDILDFENVICGESKVITVQLHNYQHVRCEWSTLQTEKERKQADKRVPMHLRRKMRQEKKKCQHFEMMPPEGYLMPGQRMNVQVKFMPTEEKYYEHRIPIRIGQSSQRILLLCRGQGLEPRLEFDRNLVQFGPILPHSSGDEQEIIIRNPCSFPIEVYNLEFDNTYLEEEKVLRLMKGYDEYNTILLPPRPTGEKLPPELLQYYDDQMKRLEEEEKQRQEAEDAAEAARQEQAEKDKEGGEEMVESEVTVEISPVTTTTTVASREDMPKQPIVPQPPAQQQQEDLSVQAGASSTSVGELEITPVSAAIARHLGIDLTPEGKAARNRRGIAIIVHGAPMAGKTSTAVTLAKHYEASILTVDGVVLDAISNGNTAAGRQARELCAEAARKKAEEQQGREQEEAEKRSGAGGLSVEAVAAHTQGTAGGAQIGIAPSMISNRKTSTISEVKGKHHPTSMAGTKTGVNTSSVDGATGSQVPSSPPPLAAPISRRLSVSASIAGEEGLMSCVLPEDLLTEIIAERLQLNDCHRGVVFDGLESLFSQNFLSTANAILKALNNRRFIFFLTLKLDYTVLKEQERKEEEEKVRLAKLHEEQERQRLEEMSEEEYDALSEEEKAVVDQKRLEVKKERIRKEQEEKERERKLKEAEDEERKRLEEEANKNKKGKKGKQADSKDKDKKGQAGGRTGATTSTERVGQKSQMGPKQHDSEHSAGKTGSNIERPESHQTEKSDTNLDENKKKKLSKDGKKVDGKEKTDREKSKDGDMSCSSEDHVKDQAKEGELILMQRFRSFEHGQKELAELLDNWDRTTLQTKRPPTPSEKSDEDGAQHPPSGKKGKGKDKHEKEKEKEREKERQKQLEKEAAEKAAKEAAIAAGEIVEGKDGETTDGDNSEHKPEDGIGVTHIIIDCADKQTHPGDKALALGKLPSLEEVLDGLGLGPHGPPIPPAASFSVVPYPVKRKAPPVAEFGGQFVFIASSVDDPNVGIEEKPKETELEEEKSVTPDKGEHTTPTKSKTKSDKQKIVSESKKERKSSADKKKVSRRGSLQVASPPPGAATPYSDVEGQSWTTEALALDEPKIPKLTIFRWIVPANGETVLKLRFQSEELGQFDQTLNFEIVGTRRRYQLFCRGVCAFPTISREPRIVFQQRKKNKKADEIVNKKYILMTEIFEFGPLLVGKSRDKYKEGKYPENMATLTILNTSPLEADISFCYLNDSKGETYLLEPPTMVLKPGESSPLTVWAYPKVPGRYDDAIVCCVRENPEPIVFKVSCDGFRPELELDKRQLHFDKVLLHRKDTKTIYLRNSTLLPVAWKLSGLENLGDDFSVAADCGVVEPKSEYPLHAYFRALKPVQTSKKMIRLEISDRDNIMGVVTTEPIQVIAEAYDVALDMSFPKGTDGGLDFGVIRVSEETKQICTLKNKGKYEIMFHFVFEDVDPNNPDINSLFSVIPSKGTLSALDRPTQVQVIFRSPKEVTIKDVPILKCNVIEPSISEQGEIIASIPVKVSVKSVFSKYNILPMNDINFGSLLVNSKKTRTFTIENKGEFDFKYTIQRMVKDVPNLPSTTRQNRPPVKGEKQGKSREGSSSVLSVLTKPKRAESIRQDAGTGQSRLQLSMFTIFPAFGIILPNGHQSITVDCVAEHPGRSDEEISIDVTDRNPKNHPLGIPYKLLAEACIPAINAEDIGTIFEEHRICKNLSIWQSTNQVESGGIYGEEEKKFVFNNVIVGRKAKARFKICNNNKVPCDVVFTLKPVTGKGAAKQVDIFEVEPSRTQVPNHSHMYVTIMFTPPSMQSFSAIFDASIEGLTQNQARGKNLSFEVCGEGNLPRISIFKPTVRNKRGQPLLLFKRTLLNRTESMPIILHNDGSLPSKVDIDLIDPDEVFTLVATGQTKAILGDLNDEEAKKKPHTASVVVNVGESATFEGIFKPSASQRYQAHVRLSVIDNQYEDSVIQIVGEGYEDDITIDNIQTVIHSIEPEQEEGNMADDDVAAAKPNLLKFGDTYLNEPRTLTFTMTNHNASDCVRFQWPDHPDLKFVPQVGHLHGGCKKDIAVTYKTTEPKTLTEEVVHCKMVKITFDKPMDQVSDWDDRITTVKWIEASSPVQDGGKSQPATPQLGRPGKKKVVETEVEPVYTEVADTSRNVDLLVSAISDYCQFKCMTESINFKDTLMFQTRVFEIALSNKGQVQLDYNWQIVMESFTPSLPRAVTFMSEGDRPESRVDLVDTSYIPFTIEPAYGTIAPKKRTRFKVKFSPLDVSDYKSRLVCSIPNLKDEEGPAIGVSGKSLMPYCHFELTDSDYITGARRNPELRGPGGAPPGSTLDMNTRVIEFDCVGVAVKVMRDFGIVNPTNQAYQFEWVCEDEIDPKSPPCFKCLHPRGDIRSGRKFKASFEFVSDRLGIVESFWRFVIPDQNISVPFLLVGSTREPDVSLDRSHLNFKALLIGREATETVYLYNNEDVPFDFKFTEESCYSEGYSAKLGVEPMVGYIGPKSTIPINLIFCPNSDKEVNFNLACKISRKILPVTLNVKAEGYSMTCSLLCEDSMGNNIELAEKGINQINFGEVEVNEHAIRNLFILNTGKFNFDFQWEVNEKCEGKNLVKVSPTKGGVPYGDKQKCTMTFCPPSRMTLRGYLMDLKISNGPCYNIEVVGQGVTPGLHFSYYSYNFGNCFIHRAGMPEHKTILKLTNRDKKEISIDCLYKSTNHLHHNFEAGVIAPGSTMDVMFTFYPREAIRYQDQIIFEINGLSTQTVDFTGHGTEMKIEVADPKQKMVNLGARVVGDVVKKYIPIVNNSPAPITFNLALTPISQSLQSGDMLTIAPTHSVTLAPRGGTCRVEVAFKPKKRIGQFTEEVMLECAGLFQPLFVVRGSCLGMEITLDTEAIPFGAVIQKSQSTRKLVMTNSGDMNSKFRWDIAKFKPDFTISPVEGYITPGMEVTFDVIFHPHEINQDIRYEKIQCFLDSTQHKPVTLTLTGMCTGIPPVKESQHFSTHVRQKEVKQITIPNRTNQQWHLKPIIDGEFWSGPVTVVVEPQQTKAYELTYIPLTMTPEGKKHLGSIFFPLPDGTGLMYNLTGVAEPPKASGKIQRDVPCKTSYTETLVVQNWLKKPQRFRVKVECLKSDKLDAGTTVKGIEYIDIPASSKKDYKQTFYAYKEGVSAIKVIFTNEQTGEYQFYEVTYRATRPGVISSIDLSSPVRQSVHHSITLENPLSYSVNFSVVCTVPELLMPSQFNIQGHSEGRFNMEYQPLKVGESQGRIEFNCNDLGLYMYDLNLRATPAGPEKALYFRTCLGQNQTQTAKFLNFAKQKTDYACKVDNSDFHVDKTVAAAPGSTGGTEVAFEIVYEPSKLGDQKAVLTVSSASGGEYTFPLNGTSLPPKPQGPHIVKSGSNTPITFRNVFNSSTAFSFHVDNPLFHLTKQGETIRGRKDHRIVVGFDGNDSGSKASVMGKLTVTCASSAGGRSNAQWVYYLKGVTL</sequence>
<proteinExistence type="predicted"/>
<gene>
    <name evidence="10" type="ORF">SNE40_017727</name>
</gene>
<keyword evidence="3" id="KW-0963">Cytoplasm</keyword>
<name>A0AAN8JHM0_PATCE</name>
<feature type="region of interest" description="Disordered" evidence="6">
    <location>
        <begin position="2375"/>
        <end position="2516"/>
    </location>
</feature>
<dbReference type="InterPro" id="IPR013783">
    <property type="entry name" value="Ig-like_fold"/>
</dbReference>
<feature type="region of interest" description="Disordered" evidence="6">
    <location>
        <begin position="2543"/>
        <end position="2640"/>
    </location>
</feature>
<keyword evidence="11" id="KW-1185">Reference proteome</keyword>
<feature type="compositionally biased region" description="Basic and acidic residues" evidence="6">
    <location>
        <begin position="3311"/>
        <end position="3321"/>
    </location>
</feature>
<evidence type="ECO:0000256" key="6">
    <source>
        <dbReference type="SAM" id="MobiDB-lite"/>
    </source>
</evidence>
<feature type="compositionally biased region" description="Basic and acidic residues" evidence="6">
    <location>
        <begin position="2133"/>
        <end position="2150"/>
    </location>
</feature>
<feature type="compositionally biased region" description="Basic and acidic residues" evidence="6">
    <location>
        <begin position="1958"/>
        <end position="1985"/>
    </location>
</feature>
<accession>A0AAN8JHM0</accession>
<feature type="domain" description="HYDIN/VesB/CFA65-like Ig-like" evidence="8">
    <location>
        <begin position="4607"/>
        <end position="4705"/>
    </location>
</feature>
<dbReference type="NCBIfam" id="NF012200">
    <property type="entry name" value="choice_anch_D"/>
    <property type="match status" value="1"/>
</dbReference>
<evidence type="ECO:0000256" key="3">
    <source>
        <dbReference type="ARBA" id="ARBA00022490"/>
    </source>
</evidence>
<dbReference type="Gene3D" id="2.60.40.10">
    <property type="entry name" value="Immunoglobulins"/>
    <property type="match status" value="24"/>
</dbReference>
<dbReference type="Pfam" id="PF22544">
    <property type="entry name" value="HYDIN_VesB_CFA65-like_Ig"/>
    <property type="match status" value="4"/>
</dbReference>
<dbReference type="Pfam" id="PF17213">
    <property type="entry name" value="Hydin_ADK"/>
    <property type="match status" value="1"/>
</dbReference>
<feature type="compositionally biased region" description="Low complexity" evidence="6">
    <location>
        <begin position="1991"/>
        <end position="2007"/>
    </location>
</feature>
<dbReference type="InterPro" id="IPR033305">
    <property type="entry name" value="Hydin-like"/>
</dbReference>
<feature type="domain" description="HYDIN/VesB/CFA65-like Ig-like" evidence="8">
    <location>
        <begin position="4388"/>
        <end position="4485"/>
    </location>
</feature>
<evidence type="ECO:0000256" key="5">
    <source>
        <dbReference type="ARBA" id="ARBA00023273"/>
    </source>
</evidence>
<dbReference type="Gene3D" id="3.40.50.300">
    <property type="entry name" value="P-loop containing nucleotide triphosphate hydrolases"/>
    <property type="match status" value="1"/>
</dbReference>
<evidence type="ECO:0000259" key="7">
    <source>
        <dbReference type="Pfam" id="PF17213"/>
    </source>
</evidence>
<evidence type="ECO:0000259" key="8">
    <source>
        <dbReference type="Pfam" id="PF22544"/>
    </source>
</evidence>
<feature type="compositionally biased region" description="Basic and acidic residues" evidence="6">
    <location>
        <begin position="2462"/>
        <end position="2516"/>
    </location>
</feature>
<dbReference type="SUPFAM" id="SSF52540">
    <property type="entry name" value="P-loop containing nucleoside triphosphate hydrolases"/>
    <property type="match status" value="1"/>
</dbReference>
<feature type="compositionally biased region" description="Polar residues" evidence="6">
    <location>
        <begin position="2429"/>
        <end position="2444"/>
    </location>
</feature>
<keyword evidence="5" id="KW-0966">Cell projection</keyword>
<dbReference type="PANTHER" id="PTHR23053">
    <property type="entry name" value="DLEC1 DELETED IN LUNG AND ESOPHAGEAL CANCER 1"/>
    <property type="match status" value="1"/>
</dbReference>
<feature type="compositionally biased region" description="Basic and acidic residues" evidence="6">
    <location>
        <begin position="2620"/>
        <end position="2639"/>
    </location>
</feature>
<keyword evidence="4" id="KW-0969">Cilium</keyword>
<dbReference type="PANTHER" id="PTHR23053:SF0">
    <property type="entry name" value="HYDROCEPHALUS-INDUCING PROTEIN HOMOLOG"/>
    <property type="match status" value="1"/>
</dbReference>
<feature type="region of interest" description="Disordered" evidence="6">
    <location>
        <begin position="1600"/>
        <end position="1628"/>
    </location>
</feature>
<dbReference type="GO" id="GO:1904158">
    <property type="term" value="P:axonemal central apparatus assembly"/>
    <property type="evidence" value="ECO:0007669"/>
    <property type="project" value="TreeGrafter"/>
</dbReference>
<dbReference type="InterPro" id="IPR027417">
    <property type="entry name" value="P-loop_NTPase"/>
</dbReference>
<dbReference type="GO" id="GO:0003341">
    <property type="term" value="P:cilium movement"/>
    <property type="evidence" value="ECO:0007669"/>
    <property type="project" value="TreeGrafter"/>
</dbReference>
<feature type="compositionally biased region" description="Polar residues" evidence="6">
    <location>
        <begin position="2200"/>
        <end position="2220"/>
    </location>
</feature>
<dbReference type="GO" id="GO:0005930">
    <property type="term" value="C:axoneme"/>
    <property type="evidence" value="ECO:0007669"/>
    <property type="project" value="TreeGrafter"/>
</dbReference>
<dbReference type="InterPro" id="IPR056305">
    <property type="entry name" value="Ig_CFAP65_10th"/>
</dbReference>
<comment type="subcellular location">
    <subcellularLocation>
        <location evidence="1">Cell projection</location>
        <location evidence="1">Cilium</location>
    </subcellularLocation>
    <subcellularLocation>
        <location evidence="2">Cytoplasm</location>
    </subcellularLocation>
</comment>
<feature type="compositionally biased region" description="Basic and acidic residues" evidence="6">
    <location>
        <begin position="1266"/>
        <end position="1277"/>
    </location>
</feature>
<feature type="region of interest" description="Disordered" evidence="6">
    <location>
        <begin position="1266"/>
        <end position="1305"/>
    </location>
</feature>
<evidence type="ECO:0000259" key="9">
    <source>
        <dbReference type="Pfam" id="PF24291"/>
    </source>
</evidence>
<feature type="compositionally biased region" description="Basic and acidic residues" evidence="6">
    <location>
        <begin position="2582"/>
        <end position="2610"/>
    </location>
</feature>
<feature type="compositionally biased region" description="Basic and acidic residues" evidence="6">
    <location>
        <begin position="2375"/>
        <end position="2403"/>
    </location>
</feature>
<feature type="region of interest" description="Disordered" evidence="6">
    <location>
        <begin position="2723"/>
        <end position="2803"/>
    </location>
</feature>
<feature type="region of interest" description="Disordered" evidence="6">
    <location>
        <begin position="1958"/>
        <end position="2031"/>
    </location>
</feature>
<feature type="region of interest" description="Disordered" evidence="6">
    <location>
        <begin position="2133"/>
        <end position="2154"/>
    </location>
</feature>
<protein>
    <submittedName>
        <fullName evidence="10">Uncharacterized protein</fullName>
    </submittedName>
</protein>
<dbReference type="Proteomes" id="UP001347796">
    <property type="component" value="Unassembled WGS sequence"/>
</dbReference>
<feature type="domain" description="CFAP65 tenth Ig-like" evidence="9">
    <location>
        <begin position="1797"/>
        <end position="1866"/>
    </location>
</feature>
<feature type="domain" description="Hydin adenylate kinase-like" evidence="7">
    <location>
        <begin position="2075"/>
        <end position="2279"/>
    </location>
</feature>
<feature type="region of interest" description="Disordered" evidence="6">
    <location>
        <begin position="3838"/>
        <end position="3857"/>
    </location>
</feature>
<feature type="domain" description="HYDIN/VesB/CFA65-like Ig-like" evidence="8">
    <location>
        <begin position="200"/>
        <end position="293"/>
    </location>
</feature>
<feature type="compositionally biased region" description="Basic and acidic residues" evidence="6">
    <location>
        <begin position="1285"/>
        <end position="1305"/>
    </location>
</feature>
<reference evidence="10 11" key="1">
    <citation type="submission" date="2024-01" db="EMBL/GenBank/DDBJ databases">
        <title>The genome of the rayed Mediterranean limpet Patella caerulea (Linnaeus, 1758).</title>
        <authorList>
            <person name="Anh-Thu Weber A."/>
            <person name="Halstead-Nussloch G."/>
        </authorList>
    </citation>
    <scope>NUCLEOTIDE SEQUENCE [LARGE SCALE GENOMIC DNA]</scope>
    <source>
        <strain evidence="10">AATW-2023a</strain>
        <tissue evidence="10">Whole specimen</tissue>
    </source>
</reference>